<dbReference type="SUPFAM" id="SSF53067">
    <property type="entry name" value="Actin-like ATPase domain"/>
    <property type="match status" value="1"/>
</dbReference>
<evidence type="ECO:0000256" key="2">
    <source>
        <dbReference type="SAM" id="MobiDB-lite"/>
    </source>
</evidence>
<dbReference type="InterPro" id="IPR043129">
    <property type="entry name" value="ATPase_NBD"/>
</dbReference>
<dbReference type="AlphaFoldDB" id="A0A2Z4Y6F3"/>
<evidence type="ECO:0000313" key="5">
    <source>
        <dbReference type="Proteomes" id="UP000262583"/>
    </source>
</evidence>
<reference evidence="4 5" key="1">
    <citation type="submission" date="2018-05" db="EMBL/GenBank/DDBJ databases">
        <title>A metagenomic window into the 2 km-deep terrestrial subsurface aquifer revealed taxonomically and functionally diverse microbial community comprising novel uncultured bacterial lineages.</title>
        <authorList>
            <person name="Kadnikov V.V."/>
            <person name="Mardanov A.V."/>
            <person name="Beletsky A.V."/>
            <person name="Banks D."/>
            <person name="Pimenov N.V."/>
            <person name="Frank Y.A."/>
            <person name="Karnachuk O.V."/>
            <person name="Ravin N.V."/>
        </authorList>
    </citation>
    <scope>NUCLEOTIDE SEQUENCE [LARGE SCALE GENOMIC DNA]</scope>
    <source>
        <strain evidence="4">BY</strain>
    </source>
</reference>
<dbReference type="Gene3D" id="3.30.420.40">
    <property type="match status" value="2"/>
</dbReference>
<keyword evidence="1" id="KW-0175">Coiled coil</keyword>
<dbReference type="Gene3D" id="3.30.1490.300">
    <property type="match status" value="1"/>
</dbReference>
<dbReference type="InterPro" id="IPR007813">
    <property type="entry name" value="PilN"/>
</dbReference>
<dbReference type="EMBL" id="CP030759">
    <property type="protein sequence ID" value="AXA36418.1"/>
    <property type="molecule type" value="Genomic_DNA"/>
</dbReference>
<dbReference type="KEGG" id="schv:BRCON_1641"/>
<proteinExistence type="predicted"/>
<feature type="compositionally biased region" description="Basic and acidic residues" evidence="2">
    <location>
        <begin position="556"/>
        <end position="575"/>
    </location>
</feature>
<name>A0A2Z4Y6F3_SUMC1</name>
<sequence length="575" mass="64242">MATILAIEFAEAECKVAAAERSKNRTTLRALFCFELPKGESAEERIALRAKALKEQLAAHKIRTRRARVVIPKNYVMARMVTLPSVSEDEIAGMARFEAERHIPFNAERHVVSHHILAKLGVEGSQVLLAAVDRPIVQEYLDICVAAGLQVEMLGVSSLCMFNAFAALEGQRMGEQVAALVNIGNAYTDLVIVNHGVLSFSRGTSVSVGKLLQELSSGGQPVTVRNLTSLDVLDQELLAGSERSIGTQLADPPSDATELSPPPLPLEQKSTSPPPLRQWLLALLKEMQRTYEFARREFNCPPITHLYLAGEGALLRNIDRFFYVNFGAQTQLLRPLNAVEVPQKLREEIGARDTVFLASVGALLDDGPQAIRINLLPPDYIEKIETQRKRQSYITTGVLAAIALILAYFYVYDLFARQHELLELYRAKNKEMKSRVEDLEAKKKKLDIIRQYIQDKHGALDIIEKISSFDFIPERVTITRFEYKKDESVKIEGHAKTLPDINRFESALKATGFFESVVQDQGSNKPTRLPNRLDPVLAYSITCTFPKRTPPAAKNSKADTSEETKINREESNDSE</sequence>
<dbReference type="Proteomes" id="UP000262583">
    <property type="component" value="Chromosome"/>
</dbReference>
<dbReference type="Pfam" id="PF11104">
    <property type="entry name" value="PilM_2"/>
    <property type="match status" value="1"/>
</dbReference>
<dbReference type="InterPro" id="IPR005883">
    <property type="entry name" value="PilM"/>
</dbReference>
<dbReference type="InterPro" id="IPR050696">
    <property type="entry name" value="FtsA/MreB"/>
</dbReference>
<feature type="transmembrane region" description="Helical" evidence="3">
    <location>
        <begin position="393"/>
        <end position="412"/>
    </location>
</feature>
<evidence type="ECO:0000256" key="3">
    <source>
        <dbReference type="SAM" id="Phobius"/>
    </source>
</evidence>
<evidence type="ECO:0000256" key="1">
    <source>
        <dbReference type="SAM" id="Coils"/>
    </source>
</evidence>
<evidence type="ECO:0000313" key="4">
    <source>
        <dbReference type="EMBL" id="AXA36418.1"/>
    </source>
</evidence>
<organism evidence="4 5">
    <name type="scientific">Sumerlaea chitinivorans</name>
    <dbReference type="NCBI Taxonomy" id="2250252"/>
    <lineage>
        <taxon>Bacteria</taxon>
        <taxon>Candidatus Sumerlaeota</taxon>
        <taxon>Candidatus Sumerlaeia</taxon>
        <taxon>Candidatus Sumerlaeales</taxon>
        <taxon>Candidatus Sumerlaeaceae</taxon>
        <taxon>Candidatus Sumerlaea</taxon>
    </lineage>
</organism>
<dbReference type="CDD" id="cd24049">
    <property type="entry name" value="ASKHA_NBD_PilM"/>
    <property type="match status" value="1"/>
</dbReference>
<dbReference type="Pfam" id="PF05137">
    <property type="entry name" value="PilN"/>
    <property type="match status" value="1"/>
</dbReference>
<keyword evidence="3" id="KW-0472">Membrane</keyword>
<dbReference type="PANTHER" id="PTHR32432">
    <property type="entry name" value="CELL DIVISION PROTEIN FTSA-RELATED"/>
    <property type="match status" value="1"/>
</dbReference>
<accession>A0A2Z4Y6F3</accession>
<keyword evidence="3" id="KW-1133">Transmembrane helix</keyword>
<protein>
    <submittedName>
        <fullName evidence="4">Type IV pilus biogenesis protein PilM</fullName>
    </submittedName>
</protein>
<feature type="region of interest" description="Disordered" evidence="2">
    <location>
        <begin position="244"/>
        <end position="273"/>
    </location>
</feature>
<gene>
    <name evidence="4" type="ORF">BRCON_1641</name>
</gene>
<feature type="coiled-coil region" evidence="1">
    <location>
        <begin position="422"/>
        <end position="449"/>
    </location>
</feature>
<keyword evidence="3" id="KW-0812">Transmembrane</keyword>
<dbReference type="PANTHER" id="PTHR32432:SF3">
    <property type="entry name" value="ETHANOLAMINE UTILIZATION PROTEIN EUTJ"/>
    <property type="match status" value="1"/>
</dbReference>
<feature type="region of interest" description="Disordered" evidence="2">
    <location>
        <begin position="546"/>
        <end position="575"/>
    </location>
</feature>